<dbReference type="Pfam" id="PF18962">
    <property type="entry name" value="Por_Secre_tail"/>
    <property type="match status" value="1"/>
</dbReference>
<protein>
    <submittedName>
        <fullName evidence="3">T9SS type A sorting domain-containing protein</fullName>
    </submittedName>
</protein>
<evidence type="ECO:0000256" key="1">
    <source>
        <dbReference type="SAM" id="SignalP"/>
    </source>
</evidence>
<evidence type="ECO:0000313" key="4">
    <source>
        <dbReference type="Proteomes" id="UP000290407"/>
    </source>
</evidence>
<dbReference type="InterPro" id="IPR026444">
    <property type="entry name" value="Secre_tail"/>
</dbReference>
<dbReference type="Gene3D" id="3.40.390.10">
    <property type="entry name" value="Collagenase (Catalytic Domain)"/>
    <property type="match status" value="1"/>
</dbReference>
<accession>A0A4Q2UG42</accession>
<evidence type="ECO:0000313" key="3">
    <source>
        <dbReference type="EMBL" id="RYC68323.1"/>
    </source>
</evidence>
<dbReference type="EMBL" id="SBLB01000005">
    <property type="protein sequence ID" value="RYC68323.1"/>
    <property type="molecule type" value="Genomic_DNA"/>
</dbReference>
<feature type="domain" description="Secretion system C-terminal sorting" evidence="2">
    <location>
        <begin position="815"/>
        <end position="892"/>
    </location>
</feature>
<keyword evidence="4" id="KW-1185">Reference proteome</keyword>
<dbReference type="AlphaFoldDB" id="A0A4Q2UG42"/>
<evidence type="ECO:0000259" key="2">
    <source>
        <dbReference type="Pfam" id="PF18962"/>
    </source>
</evidence>
<proteinExistence type="predicted"/>
<organism evidence="3 4">
    <name type="scientific">Spirosoma sordidisoli</name>
    <dbReference type="NCBI Taxonomy" id="2502893"/>
    <lineage>
        <taxon>Bacteria</taxon>
        <taxon>Pseudomonadati</taxon>
        <taxon>Bacteroidota</taxon>
        <taxon>Cytophagia</taxon>
        <taxon>Cytophagales</taxon>
        <taxon>Cytophagaceae</taxon>
        <taxon>Spirosoma</taxon>
    </lineage>
</organism>
<feature type="chain" id="PRO_5020591596" evidence="1">
    <location>
        <begin position="28"/>
        <end position="895"/>
    </location>
</feature>
<dbReference type="Proteomes" id="UP000290407">
    <property type="component" value="Unassembled WGS sequence"/>
</dbReference>
<sequence length="895" mass="97195">MFQWKPATAPVGALLLIGLLCPFRASAQPVRATPPDPSIPYQAFVRQLRTSGASAVPGPRVVCYLSGQNGSGSVPPPEAFLRTRQASNGRQAAPTAQFIVDYRNFTPEAQRAFQYAVDIWATQIASPVPIRIQASWISQEPGVLGAAGPSSYRAGADGVQKGYGYYPVALAEKVARRALNSDSEPDIVAQFNRNNEWYYGTDGKTPPNQPDLVTAALHEIAHGLGFIGFFDVVNSVGYYSAGLPSVYDHLIINGIDNGPAVRPVADMSSMPGGSVALGSFLTNNNLFLNGPLLVRQFGRRLPRLSALRPFDRAVSLYHLNEDSYSNDSLNRLMRPRLKLGEATHSPGQITLTTLADLEWKTTSVLHTPLENSEDPKDLVFSARIVSDTAYAPNSVRLFYRKSQPATGDTAVIAVPMTQVGTTGEFRATLPAAQAQGEVWYYLSAQDVSGRTFTNPGKLPAGAQALYRVLAGPDLVPPTIRYSPAKNLILNVAVVDSLPISALIADDRITGVESAFVEYQINGVAQPNLPLPRQPATINGVRYDSLYMSRISFPANSLKAGDRITYRIVARDGSRNRNLAYSPASGTYELRVVAPQPARDRYVTSFQEAATVASDFATAGLNLNQPSGFSDPALHSDHPYRNGADYLGRTQAEATLLVPIRIAANPDSAVIRFDEIALIQPAEYGTRFGEPGFNDYGIVEGSNDNGRSWRPLVDGYNALDQTDWLAAYNRNLVDGTQIGERNSNTVGLPALYKRRTIPLIGAGGFRAGETILIRFRLFIDRINFGWGWAIDNLRIQVPPPPIVLGNEPVSAASVTVFPNPLTSGLLTVRADYHKPIGRAELRVTDLTGRLVWHTTLPVSGTSFNRQIDLSSLTTGLYRLQLNLGDAVLTRQILIAH</sequence>
<reference evidence="3 4" key="1">
    <citation type="submission" date="2019-01" db="EMBL/GenBank/DDBJ databases">
        <title>Spirosoma flava sp. nov., a propanil-degrading bacterium isolated from herbicide-contaminated soil.</title>
        <authorList>
            <person name="Zhang L."/>
            <person name="Jiang J.-D."/>
        </authorList>
    </citation>
    <scope>NUCLEOTIDE SEQUENCE [LARGE SCALE GENOMIC DNA]</scope>
    <source>
        <strain evidence="3 4">TY50</strain>
    </source>
</reference>
<feature type="signal peptide" evidence="1">
    <location>
        <begin position="1"/>
        <end position="27"/>
    </location>
</feature>
<dbReference type="NCBIfam" id="TIGR04183">
    <property type="entry name" value="Por_Secre_tail"/>
    <property type="match status" value="1"/>
</dbReference>
<gene>
    <name evidence="3" type="ORF">EQG79_18340</name>
</gene>
<dbReference type="InterPro" id="IPR024079">
    <property type="entry name" value="MetalloPept_cat_dom_sf"/>
</dbReference>
<keyword evidence="1" id="KW-0732">Signal</keyword>
<comment type="caution">
    <text evidence="3">The sequence shown here is derived from an EMBL/GenBank/DDBJ whole genome shotgun (WGS) entry which is preliminary data.</text>
</comment>
<dbReference type="GO" id="GO:0008237">
    <property type="term" value="F:metallopeptidase activity"/>
    <property type="evidence" value="ECO:0007669"/>
    <property type="project" value="InterPro"/>
</dbReference>
<name>A0A4Q2UG42_9BACT</name>